<proteinExistence type="predicted"/>
<sequence>MGMPDVALRIRANQPVRIEGRAFVAGEIGPHGRIFTDKATGHQLPLSNTAQLRMARTFRLTDEGSFQALNGNVREALETDWGTFSITDRATAEEKARYVSALEDVFLRDRHKKATIQGVIDKVGDENEIPPARRPSPRMVRDWDRLWLAAGKDIRALVPFTWKKGNRTPKLPRWMVEEIDRAIDEVYATRPAGSEAQARRRAVTLIRERAAREGRRIPDLGQKDVIGKNVIARALKHREQYELIEKRLGKDEADRMLATLGVGPQGDWPLGEVEADHTLLDIIVVDPVTKAVLGRPWLTALIDRYSRCIVGFSVGFHPPSWTSVMEAMQHAVMPKADFLAALGGIHQAWPCHGVPEKLFTDGGRELLSTSMRALEAALNMKLVPLPRRRGDLKGKIERWFRTLQEEVVHVIPGTTLSNVVMKKDYDPEGCAVMSLAQLRWVIAKWVVDVYHQENHSATGEAPAERWMRGLVLCGERLPPPKELLAPLTGLAARRVLTREGIRFKGLRWNSNAFSALRNRIGLDAEVDIRIDPLDLAHAQVFDQQRRKWVQGDLMTEDVEVGETLHQYEVIRKRGRETREPDESKRAAVARARGELFEFVRAIVEENTRSKAPRRFARFAEDGRKPMEHVAPERSSPGESGGRRPGHRHDPDRAPRARHTAAGPYRKAEPSPDPQGAVPGAAWGGSGDPPAGIGVPDEAAAGIGASSVPSDVPRPTPVAPEFGPEAGLIEPGPARQTPQALPNRSSPTSPRDPPAPGVSPTLRRREI</sequence>
<evidence type="ECO:0000259" key="2">
    <source>
        <dbReference type="PROSITE" id="PS50994"/>
    </source>
</evidence>
<dbReference type="GO" id="GO:0003676">
    <property type="term" value="F:nucleic acid binding"/>
    <property type="evidence" value="ECO:0007669"/>
    <property type="project" value="InterPro"/>
</dbReference>
<keyword evidence="4" id="KW-1185">Reference proteome</keyword>
<feature type="region of interest" description="Disordered" evidence="1">
    <location>
        <begin position="614"/>
        <end position="766"/>
    </location>
</feature>
<dbReference type="InterPro" id="IPR036397">
    <property type="entry name" value="RNaseH_sf"/>
</dbReference>
<dbReference type="AlphaFoldDB" id="A0AA40S0B4"/>
<name>A0AA40S0B4_9HYPH</name>
<protein>
    <submittedName>
        <fullName evidence="3">Transposase</fullName>
    </submittedName>
</protein>
<feature type="domain" description="Integrase catalytic" evidence="2">
    <location>
        <begin position="265"/>
        <end position="470"/>
    </location>
</feature>
<dbReference type="GO" id="GO:0015074">
    <property type="term" value="P:DNA integration"/>
    <property type="evidence" value="ECO:0007669"/>
    <property type="project" value="InterPro"/>
</dbReference>
<dbReference type="Gene3D" id="3.30.420.10">
    <property type="entry name" value="Ribonuclease H-like superfamily/Ribonuclease H"/>
    <property type="match status" value="1"/>
</dbReference>
<dbReference type="SUPFAM" id="SSF53098">
    <property type="entry name" value="Ribonuclease H-like"/>
    <property type="match status" value="1"/>
</dbReference>
<evidence type="ECO:0000256" key="1">
    <source>
        <dbReference type="SAM" id="MobiDB-lite"/>
    </source>
</evidence>
<dbReference type="PROSITE" id="PS50994">
    <property type="entry name" value="INTEGRASE"/>
    <property type="match status" value="1"/>
</dbReference>
<dbReference type="Proteomes" id="UP000543554">
    <property type="component" value="Unassembled WGS sequence"/>
</dbReference>
<dbReference type="InterPro" id="IPR001584">
    <property type="entry name" value="Integrase_cat-core"/>
</dbReference>
<feature type="compositionally biased region" description="Basic and acidic residues" evidence="1">
    <location>
        <begin position="617"/>
        <end position="631"/>
    </location>
</feature>
<organism evidence="3 4">
    <name type="scientific">Methylorubrum thiocyanatum</name>
    <dbReference type="NCBI Taxonomy" id="47958"/>
    <lineage>
        <taxon>Bacteria</taxon>
        <taxon>Pseudomonadati</taxon>
        <taxon>Pseudomonadota</taxon>
        <taxon>Alphaproteobacteria</taxon>
        <taxon>Hyphomicrobiales</taxon>
        <taxon>Methylobacteriaceae</taxon>
        <taxon>Methylorubrum</taxon>
    </lineage>
</organism>
<feature type="compositionally biased region" description="Polar residues" evidence="1">
    <location>
        <begin position="735"/>
        <end position="748"/>
    </location>
</feature>
<dbReference type="RefSeq" id="WP_182554347.1">
    <property type="nucleotide sequence ID" value="NZ_BPRF01000012.1"/>
</dbReference>
<dbReference type="InterPro" id="IPR012337">
    <property type="entry name" value="RNaseH-like_sf"/>
</dbReference>
<accession>A0AA40S0B4</accession>
<evidence type="ECO:0000313" key="3">
    <source>
        <dbReference type="EMBL" id="MBA8912220.1"/>
    </source>
</evidence>
<reference evidence="3 4" key="1">
    <citation type="submission" date="2020-08" db="EMBL/GenBank/DDBJ databases">
        <title>Genomic Encyclopedia of Type Strains, Phase IV (KMG-IV): sequencing the most valuable type-strain genomes for metagenomic binning, comparative biology and taxonomic classification.</title>
        <authorList>
            <person name="Goeker M."/>
        </authorList>
    </citation>
    <scope>NUCLEOTIDE SEQUENCE [LARGE SCALE GENOMIC DNA]</scope>
    <source>
        <strain evidence="3 4">DSM 11490</strain>
    </source>
</reference>
<dbReference type="EMBL" id="JACJIB010000002">
    <property type="protein sequence ID" value="MBA8912220.1"/>
    <property type="molecule type" value="Genomic_DNA"/>
</dbReference>
<comment type="caution">
    <text evidence="3">The sequence shown here is derived from an EMBL/GenBank/DDBJ whole genome shotgun (WGS) entry which is preliminary data.</text>
</comment>
<dbReference type="Pfam" id="PF09299">
    <property type="entry name" value="Mu-transpos_C"/>
    <property type="match status" value="1"/>
</dbReference>
<evidence type="ECO:0000313" key="4">
    <source>
        <dbReference type="Proteomes" id="UP000543554"/>
    </source>
</evidence>
<dbReference type="InterPro" id="IPR015378">
    <property type="entry name" value="Transposase-like_Mu_C"/>
</dbReference>
<gene>
    <name evidence="3" type="ORF">HNR51_001288</name>
</gene>